<feature type="region of interest" description="Disordered" evidence="1">
    <location>
        <begin position="1"/>
        <end position="41"/>
    </location>
</feature>
<organism evidence="3">
    <name type="scientific">Melampsora larici-populina (strain 98AG31 / pathotype 3-4-7)</name>
    <name type="common">Poplar leaf rust fungus</name>
    <dbReference type="NCBI Taxonomy" id="747676"/>
    <lineage>
        <taxon>Eukaryota</taxon>
        <taxon>Fungi</taxon>
        <taxon>Dikarya</taxon>
        <taxon>Basidiomycota</taxon>
        <taxon>Pucciniomycotina</taxon>
        <taxon>Pucciniomycetes</taxon>
        <taxon>Pucciniales</taxon>
        <taxon>Melampsoraceae</taxon>
        <taxon>Melampsora</taxon>
    </lineage>
</organism>
<gene>
    <name evidence="2" type="ORF">MELLADRAFT_76219</name>
</gene>
<feature type="region of interest" description="Disordered" evidence="1">
    <location>
        <begin position="53"/>
        <end position="75"/>
    </location>
</feature>
<proteinExistence type="predicted"/>
<name>F4R339_MELLP</name>
<dbReference type="VEuPathDB" id="FungiDB:MELLADRAFT_76219"/>
<feature type="region of interest" description="Disordered" evidence="1">
    <location>
        <begin position="161"/>
        <end position="182"/>
    </location>
</feature>
<accession>F4R339</accession>
<dbReference type="KEGG" id="mlr:MELLADRAFT_76219"/>
<dbReference type="eggNOG" id="ENOG502RDIG">
    <property type="taxonomic scope" value="Eukaryota"/>
</dbReference>
<dbReference type="EMBL" id="GL883090">
    <property type="protein sequence ID" value="EGG12561.1"/>
    <property type="molecule type" value="Genomic_DNA"/>
</dbReference>
<dbReference type="OrthoDB" id="1734943at2759"/>
<keyword evidence="3" id="KW-1185">Reference proteome</keyword>
<feature type="compositionally biased region" description="Polar residues" evidence="1">
    <location>
        <begin position="63"/>
        <end position="75"/>
    </location>
</feature>
<reference evidence="3" key="1">
    <citation type="journal article" date="2011" name="Proc. Natl. Acad. Sci. U.S.A.">
        <title>Obligate biotrophy features unraveled by the genomic analysis of rust fungi.</title>
        <authorList>
            <person name="Duplessis S."/>
            <person name="Cuomo C.A."/>
            <person name="Lin Y.-C."/>
            <person name="Aerts A."/>
            <person name="Tisserant E."/>
            <person name="Veneault-Fourrey C."/>
            <person name="Joly D.L."/>
            <person name="Hacquard S."/>
            <person name="Amselem J."/>
            <person name="Cantarel B.L."/>
            <person name="Chiu R."/>
            <person name="Coutinho P.M."/>
            <person name="Feau N."/>
            <person name="Field M."/>
            <person name="Frey P."/>
            <person name="Gelhaye E."/>
            <person name="Goldberg J."/>
            <person name="Grabherr M.G."/>
            <person name="Kodira C.D."/>
            <person name="Kohler A."/>
            <person name="Kuees U."/>
            <person name="Lindquist E.A."/>
            <person name="Lucas S.M."/>
            <person name="Mago R."/>
            <person name="Mauceli E."/>
            <person name="Morin E."/>
            <person name="Murat C."/>
            <person name="Pangilinan J.L."/>
            <person name="Park R."/>
            <person name="Pearson M."/>
            <person name="Quesneville H."/>
            <person name="Rouhier N."/>
            <person name="Sakthikumar S."/>
            <person name="Salamov A.A."/>
            <person name="Schmutz J."/>
            <person name="Selles B."/>
            <person name="Shapiro H."/>
            <person name="Tanguay P."/>
            <person name="Tuskan G.A."/>
            <person name="Henrissat B."/>
            <person name="Van de Peer Y."/>
            <person name="Rouze P."/>
            <person name="Ellis J.G."/>
            <person name="Dodds P.N."/>
            <person name="Schein J.E."/>
            <person name="Zhong S."/>
            <person name="Hamelin R.C."/>
            <person name="Grigoriev I.V."/>
            <person name="Szabo L.J."/>
            <person name="Martin F."/>
        </authorList>
    </citation>
    <scope>NUCLEOTIDE SEQUENCE [LARGE SCALE GENOMIC DNA]</scope>
    <source>
        <strain evidence="3">98AG31 / pathotype 3-4-7</strain>
    </source>
</reference>
<dbReference type="STRING" id="747676.F4R339"/>
<protein>
    <submittedName>
        <fullName evidence="2">Uncharacterized protein</fullName>
    </submittedName>
</protein>
<evidence type="ECO:0000313" key="2">
    <source>
        <dbReference type="EMBL" id="EGG12561.1"/>
    </source>
</evidence>
<feature type="compositionally biased region" description="Polar residues" evidence="1">
    <location>
        <begin position="1"/>
        <end position="19"/>
    </location>
</feature>
<evidence type="ECO:0000313" key="3">
    <source>
        <dbReference type="Proteomes" id="UP000001072"/>
    </source>
</evidence>
<dbReference type="RefSeq" id="XP_007403499.1">
    <property type="nucleotide sequence ID" value="XM_007403437.1"/>
</dbReference>
<dbReference type="HOGENOM" id="CLU_020599_0_0_1"/>
<dbReference type="GeneID" id="18932740"/>
<dbReference type="Proteomes" id="UP000001072">
    <property type="component" value="Unassembled WGS sequence"/>
</dbReference>
<dbReference type="AlphaFoldDB" id="F4R339"/>
<evidence type="ECO:0000256" key="1">
    <source>
        <dbReference type="SAM" id="MobiDB-lite"/>
    </source>
</evidence>
<feature type="compositionally biased region" description="Low complexity" evidence="1">
    <location>
        <begin position="20"/>
        <end position="41"/>
    </location>
</feature>
<dbReference type="InParanoid" id="F4R339"/>
<sequence length="730" mass="79045">MVAIKSLTQLSLSRSASQNSTPRSMTSSPSPTTVQPTVPSRLTSNEDYYLSDEQLVIHRPTPRTKSASSMAPKSDLNITYTTPPNVQLSWGNSNDEPHVVAPLPAKPSSLVPLTRRPHHTMVMAPAPTVACGHTIQPTPHTSGAHRPLLSTLLSVSTKASPNISRASSPKEVAHVGPSPLTQDAKMPLQQLEASYVSKVGTRMRDLVNKVFPSAVENGLACNGRSAPKPTVASSFSEALRHELTVASRDSYILRALLRTAIIPALTIYVGRLDPLLVPIASNPSLLFVPKNAKEVDGSLPLELRYNIEVVKSAWVVRNCVDEICAGVGWEGEVPKVLLDGLGPFGSKLDAIIQRFMGPYLMEIKSQVMSRISRFRLSDPNGLQSSLKVLPLALGRASGVGVLSSSWGSPAHTPDHLSELTSILEGVRRLLMVKLACGPESKKWMVSVASQAVWKGMLAFAARPAVPSYGQPPLQLPTVHHDSAYLGLRGARHILRGVKRSPSPPLTPEYVIYNELALEVKAFSVTINQFVKDIAGLGQNDNAGASLTPNSLDCVFCTHGFLVNTGDDGDLVRDAMNEALEALSAFQLILLALLHPAKLYNCLEASVANNGLSLNNHDRGHIPGTSICLTLTRALQELPPLILSHAIGSRISKRSGFRLPHEIWGESWSEYESELKGFVAAESWTPEIGTEMMREIKRIVKHDKGDDTGLTGQDKEMMGLLEYVCKFQIGI</sequence>